<dbReference type="OrthoDB" id="278499at2759"/>
<dbReference type="AlphaFoldDB" id="A0A836HL89"/>
<dbReference type="EMBL" id="JAFJZO010000033">
    <property type="protein sequence ID" value="KAG5495211.1"/>
    <property type="molecule type" value="Genomic_DNA"/>
</dbReference>
<feature type="compositionally biased region" description="Basic and acidic residues" evidence="1">
    <location>
        <begin position="1"/>
        <end position="12"/>
    </location>
</feature>
<feature type="compositionally biased region" description="Basic and acidic residues" evidence="1">
    <location>
        <begin position="22"/>
        <end position="34"/>
    </location>
</feature>
<evidence type="ECO:0000313" key="3">
    <source>
        <dbReference type="Proteomes" id="UP000674318"/>
    </source>
</evidence>
<dbReference type="GeneID" id="94288383"/>
<accession>A0A836HL89</accession>
<protein>
    <submittedName>
        <fullName evidence="2">Uncharacterized protein</fullName>
    </submittedName>
</protein>
<proteinExistence type="predicted"/>
<dbReference type="Proteomes" id="UP000674318">
    <property type="component" value="Unassembled WGS sequence"/>
</dbReference>
<organism evidence="2 3">
    <name type="scientific">Porcisia hertigi</name>
    <dbReference type="NCBI Taxonomy" id="2761500"/>
    <lineage>
        <taxon>Eukaryota</taxon>
        <taxon>Discoba</taxon>
        <taxon>Euglenozoa</taxon>
        <taxon>Kinetoplastea</taxon>
        <taxon>Metakinetoplastina</taxon>
        <taxon>Trypanosomatida</taxon>
        <taxon>Trypanosomatidae</taxon>
        <taxon>Leishmaniinae</taxon>
        <taxon>Porcisia</taxon>
    </lineage>
</organism>
<comment type="caution">
    <text evidence="2">The sequence shown here is derived from an EMBL/GenBank/DDBJ whole genome shotgun (WGS) entry which is preliminary data.</text>
</comment>
<feature type="region of interest" description="Disordered" evidence="1">
    <location>
        <begin position="1"/>
        <end position="34"/>
    </location>
</feature>
<evidence type="ECO:0000313" key="2">
    <source>
        <dbReference type="EMBL" id="KAG5495211.1"/>
    </source>
</evidence>
<dbReference type="RefSeq" id="XP_067754463.1">
    <property type="nucleotide sequence ID" value="XM_067898306.1"/>
</dbReference>
<reference evidence="2 3" key="1">
    <citation type="submission" date="2021-02" db="EMBL/GenBank/DDBJ databases">
        <title>Porcisia hertigi Genome sequencing and assembly.</title>
        <authorList>
            <person name="Almutairi H."/>
            <person name="Gatherer D."/>
        </authorList>
    </citation>
    <scope>NUCLEOTIDE SEQUENCE [LARGE SCALE GENOMIC DNA]</scope>
    <source>
        <strain evidence="2 3">C119</strain>
    </source>
</reference>
<evidence type="ECO:0000256" key="1">
    <source>
        <dbReference type="SAM" id="MobiDB-lite"/>
    </source>
</evidence>
<gene>
    <name evidence="2" type="ORF">JKF63_02266</name>
</gene>
<keyword evidence="3" id="KW-1185">Reference proteome</keyword>
<sequence length="545" mass="59118">MSPKKSLGEAKKTSASTTAAKRRQDVQQKKALKEKADREALAQWIDAHDPLLDNAADNPIQMEELFSTILVHRTFSQLGTGAQPYDWSEFRKVLENRTASSPRWFMQLREEDLLAGADGMEGVTVDCYVIAEATQPTMAPGEYIVKVHWPYSDAEDNAPERILPLEGQSMCWRRVVKADGSDMNVFLLQKSRKTAGVCGSAAPSADNVAPPVFGFGNTPSTAVPASSTAAVATTTPSVAPGFGFGFGAAAQPPVAPPFNSASSPANGSSFSFSFDQPAAMASSSGGFSFGFSTATPSSVSATTNSALPSFGAAAAPSTAPAAMESGEVKVEPLKTSEVLFALWSRKRLASLTKDILSGSRIVREDFALDATRKIKLVMQNDRKDDVAATVRWLLLNRLFAKQDKNVTAIDTWINDCPVYDEALASSLQAFRERQLNEIADNSDVFQSLFDQYHTKMEAELQRIVAVRDAAAKKELERIDAITTQIKQHKLAEKSSFRLLKFYAKNDVLRFRPFGKISGISEMGESVDVCVPPAHVNINPFTGKPI</sequence>
<dbReference type="KEGG" id="phet:94288383"/>
<name>A0A836HL89_9TRYP</name>